<keyword evidence="3" id="KW-1185">Reference proteome</keyword>
<dbReference type="AlphaFoldDB" id="M2NJI5"/>
<sequence>MTEPLAMIALLCWIHVLVLRICYSSLCGETYSQSFWAVGRHCSHVLWAVSNSAMSRAFRSIVSFLPGSLQL</sequence>
<organism evidence="2 3">
    <name type="scientific">Baudoinia panamericana (strain UAMH 10762)</name>
    <name type="common">Angels' share fungus</name>
    <name type="synonym">Baudoinia compniacensis (strain UAMH 10762)</name>
    <dbReference type="NCBI Taxonomy" id="717646"/>
    <lineage>
        <taxon>Eukaryota</taxon>
        <taxon>Fungi</taxon>
        <taxon>Dikarya</taxon>
        <taxon>Ascomycota</taxon>
        <taxon>Pezizomycotina</taxon>
        <taxon>Dothideomycetes</taxon>
        <taxon>Dothideomycetidae</taxon>
        <taxon>Mycosphaerellales</taxon>
        <taxon>Teratosphaeriaceae</taxon>
        <taxon>Baudoinia</taxon>
    </lineage>
</organism>
<proteinExistence type="predicted"/>
<evidence type="ECO:0000313" key="3">
    <source>
        <dbReference type="Proteomes" id="UP000011761"/>
    </source>
</evidence>
<dbReference type="GeneID" id="19111532"/>
<dbReference type="HOGENOM" id="CLU_2739631_0_0_1"/>
<name>M2NJI5_BAUPA</name>
<feature type="signal peptide" evidence="1">
    <location>
        <begin position="1"/>
        <end position="24"/>
    </location>
</feature>
<feature type="chain" id="PRO_5004021707" description="Secreted protein" evidence="1">
    <location>
        <begin position="25"/>
        <end position="71"/>
    </location>
</feature>
<accession>M2NJI5</accession>
<keyword evidence="1" id="KW-0732">Signal</keyword>
<gene>
    <name evidence="2" type="ORF">BAUCODRAFT_31622</name>
</gene>
<dbReference type="KEGG" id="bcom:BAUCODRAFT_31622"/>
<evidence type="ECO:0008006" key="4">
    <source>
        <dbReference type="Google" id="ProtNLM"/>
    </source>
</evidence>
<evidence type="ECO:0000256" key="1">
    <source>
        <dbReference type="SAM" id="SignalP"/>
    </source>
</evidence>
<dbReference type="Proteomes" id="UP000011761">
    <property type="component" value="Unassembled WGS sequence"/>
</dbReference>
<dbReference type="RefSeq" id="XP_007673615.1">
    <property type="nucleotide sequence ID" value="XM_007675425.1"/>
</dbReference>
<evidence type="ECO:0000313" key="2">
    <source>
        <dbReference type="EMBL" id="EMC99305.1"/>
    </source>
</evidence>
<reference evidence="2 3" key="1">
    <citation type="journal article" date="2012" name="PLoS Pathog.">
        <title>Diverse lifestyles and strategies of plant pathogenesis encoded in the genomes of eighteen Dothideomycetes fungi.</title>
        <authorList>
            <person name="Ohm R.A."/>
            <person name="Feau N."/>
            <person name="Henrissat B."/>
            <person name="Schoch C.L."/>
            <person name="Horwitz B.A."/>
            <person name="Barry K.W."/>
            <person name="Condon B.J."/>
            <person name="Copeland A.C."/>
            <person name="Dhillon B."/>
            <person name="Glaser F."/>
            <person name="Hesse C.N."/>
            <person name="Kosti I."/>
            <person name="LaButti K."/>
            <person name="Lindquist E.A."/>
            <person name="Lucas S."/>
            <person name="Salamov A.A."/>
            <person name="Bradshaw R.E."/>
            <person name="Ciuffetti L."/>
            <person name="Hamelin R.C."/>
            <person name="Kema G.H.J."/>
            <person name="Lawrence C."/>
            <person name="Scott J.A."/>
            <person name="Spatafora J.W."/>
            <person name="Turgeon B.G."/>
            <person name="de Wit P.J.G.M."/>
            <person name="Zhong S."/>
            <person name="Goodwin S.B."/>
            <person name="Grigoriev I.V."/>
        </authorList>
    </citation>
    <scope>NUCLEOTIDE SEQUENCE [LARGE SCALE GENOMIC DNA]</scope>
    <source>
        <strain evidence="2 3">UAMH 10762</strain>
    </source>
</reference>
<protein>
    <recommendedName>
        <fullName evidence="4">Secreted protein</fullName>
    </recommendedName>
</protein>
<dbReference type="EMBL" id="KB445552">
    <property type="protein sequence ID" value="EMC99305.1"/>
    <property type="molecule type" value="Genomic_DNA"/>
</dbReference>